<keyword evidence="4" id="KW-1185">Reference proteome</keyword>
<evidence type="ECO:0000256" key="1">
    <source>
        <dbReference type="SAM" id="SignalP"/>
    </source>
</evidence>
<dbReference type="Proteomes" id="UP001139485">
    <property type="component" value="Unassembled WGS sequence"/>
</dbReference>
<keyword evidence="1" id="KW-0732">Signal</keyword>
<comment type="caution">
    <text evidence="3">The sequence shown here is derived from an EMBL/GenBank/DDBJ whole genome shotgun (WGS) entry which is preliminary data.</text>
</comment>
<proteinExistence type="predicted"/>
<dbReference type="AlphaFoldDB" id="A0A9X2D8V2"/>
<dbReference type="GO" id="GO:0004553">
    <property type="term" value="F:hydrolase activity, hydrolyzing O-glycosyl compounds"/>
    <property type="evidence" value="ECO:0007669"/>
    <property type="project" value="InterPro"/>
</dbReference>
<dbReference type="CDD" id="cd00413">
    <property type="entry name" value="Glyco_hydrolase_16"/>
    <property type="match status" value="1"/>
</dbReference>
<dbReference type="InterPro" id="IPR000757">
    <property type="entry name" value="Beta-glucanase-like"/>
</dbReference>
<dbReference type="Pfam" id="PF00722">
    <property type="entry name" value="Glyco_hydro_16"/>
    <property type="match status" value="1"/>
</dbReference>
<accession>A0A9X2D8V2</accession>
<evidence type="ECO:0000313" key="3">
    <source>
        <dbReference type="EMBL" id="MCM0621495.1"/>
    </source>
</evidence>
<dbReference type="SUPFAM" id="SSF49899">
    <property type="entry name" value="Concanavalin A-like lectins/glucanases"/>
    <property type="match status" value="1"/>
</dbReference>
<feature type="signal peptide" evidence="1">
    <location>
        <begin position="1"/>
        <end position="36"/>
    </location>
</feature>
<dbReference type="InterPro" id="IPR013320">
    <property type="entry name" value="ConA-like_dom_sf"/>
</dbReference>
<sequence>MSAHPLFRPVRAAALAAALVVLCGLLTVTSAGPASAATRLSAPVLRLSVGAEKVRATVRVRSSQPMSARRVGVCARRVGGGRVDFPTAWRKPDASGVRVRTSRRLADGRYRVWACVGRGGTLRRVGERTALVVGAGGRRAADHGAAAPVGNLRHWRQVFVDDFRKGAGEGTFLRRYGRWSAYDGFNDTFNGATYDADRLSARRGLMRMRLGTEDGVARASAPAPVIGSPWQGQTYGRWSVRFRAPAIDGWKTAWLLWPDSDNWNEGEIDWPEGPLDGRISGFVHCLGNPTENCGYVHTSRRFNRWHVATIEWTPQHVDLILDGRRVERTTNAVPTTPMHWVLQTESDGGTPPSGSSGRVLIDWVSVYRYRG</sequence>
<dbReference type="EMBL" id="JAMOIL010000018">
    <property type="protein sequence ID" value="MCM0621495.1"/>
    <property type="molecule type" value="Genomic_DNA"/>
</dbReference>
<dbReference type="PROSITE" id="PS51762">
    <property type="entry name" value="GH16_2"/>
    <property type="match status" value="1"/>
</dbReference>
<organism evidence="3 4">
    <name type="scientific">Nocardioides bruguierae</name>
    <dbReference type="NCBI Taxonomy" id="2945102"/>
    <lineage>
        <taxon>Bacteria</taxon>
        <taxon>Bacillati</taxon>
        <taxon>Actinomycetota</taxon>
        <taxon>Actinomycetes</taxon>
        <taxon>Propionibacteriales</taxon>
        <taxon>Nocardioidaceae</taxon>
        <taxon>Nocardioides</taxon>
    </lineage>
</organism>
<keyword evidence="3" id="KW-0378">Hydrolase</keyword>
<evidence type="ECO:0000313" key="4">
    <source>
        <dbReference type="Proteomes" id="UP001139485"/>
    </source>
</evidence>
<protein>
    <submittedName>
        <fullName evidence="3">Glycoside hydrolase family 16 protein</fullName>
    </submittedName>
</protein>
<feature type="chain" id="PRO_5040770008" evidence="1">
    <location>
        <begin position="37"/>
        <end position="371"/>
    </location>
</feature>
<feature type="domain" description="GH16" evidence="2">
    <location>
        <begin position="142"/>
        <end position="371"/>
    </location>
</feature>
<dbReference type="RefSeq" id="WP_250827915.1">
    <property type="nucleotide sequence ID" value="NZ_JAMOIL010000018.1"/>
</dbReference>
<name>A0A9X2D8V2_9ACTN</name>
<evidence type="ECO:0000259" key="2">
    <source>
        <dbReference type="PROSITE" id="PS51762"/>
    </source>
</evidence>
<reference evidence="3" key="1">
    <citation type="submission" date="2022-05" db="EMBL/GenBank/DDBJ databases">
        <authorList>
            <person name="Tuo L."/>
        </authorList>
    </citation>
    <scope>NUCLEOTIDE SEQUENCE</scope>
    <source>
        <strain evidence="3">BSK12Z-4</strain>
    </source>
</reference>
<gene>
    <name evidence="3" type="ORF">M8330_14470</name>
</gene>
<dbReference type="GO" id="GO:0005975">
    <property type="term" value="P:carbohydrate metabolic process"/>
    <property type="evidence" value="ECO:0007669"/>
    <property type="project" value="InterPro"/>
</dbReference>
<dbReference type="Gene3D" id="2.60.120.200">
    <property type="match status" value="1"/>
</dbReference>